<evidence type="ECO:0000256" key="8">
    <source>
        <dbReference type="ARBA" id="ARBA00022840"/>
    </source>
</evidence>
<dbReference type="PROSITE" id="PS50109">
    <property type="entry name" value="HIS_KIN"/>
    <property type="match status" value="1"/>
</dbReference>
<dbReference type="Proteomes" id="UP000307790">
    <property type="component" value="Unassembled WGS sequence"/>
</dbReference>
<dbReference type="OrthoDB" id="9810730at2"/>
<dbReference type="Pfam" id="PF00672">
    <property type="entry name" value="HAMP"/>
    <property type="match status" value="1"/>
</dbReference>
<evidence type="ECO:0000256" key="3">
    <source>
        <dbReference type="ARBA" id="ARBA00012438"/>
    </source>
</evidence>
<dbReference type="PANTHER" id="PTHR45339">
    <property type="entry name" value="HYBRID SIGNAL TRANSDUCTION HISTIDINE KINASE J"/>
    <property type="match status" value="1"/>
</dbReference>
<evidence type="ECO:0000256" key="10">
    <source>
        <dbReference type="ARBA" id="ARBA00064003"/>
    </source>
</evidence>
<feature type="domain" description="Histidine kinase" evidence="15">
    <location>
        <begin position="317"/>
        <end position="535"/>
    </location>
</feature>
<evidence type="ECO:0000313" key="18">
    <source>
        <dbReference type="EMBL" id="TLU64121.1"/>
    </source>
</evidence>
<dbReference type="Pfam" id="PF02518">
    <property type="entry name" value="HATPase_c"/>
    <property type="match status" value="1"/>
</dbReference>
<accession>A0A5R9ILJ6</accession>
<evidence type="ECO:0000259" key="17">
    <source>
        <dbReference type="PROSITE" id="PS50885"/>
    </source>
</evidence>
<keyword evidence="13" id="KW-0175">Coiled coil</keyword>
<evidence type="ECO:0000256" key="11">
    <source>
        <dbReference type="ARBA" id="ARBA00068150"/>
    </source>
</evidence>
<protein>
    <recommendedName>
        <fullName evidence="11">Sensory/regulatory protein RpfC</fullName>
        <ecNumber evidence="3">2.7.13.3</ecNumber>
    </recommendedName>
</protein>
<dbReference type="CDD" id="cd06225">
    <property type="entry name" value="HAMP"/>
    <property type="match status" value="1"/>
</dbReference>
<dbReference type="SMART" id="SM00388">
    <property type="entry name" value="HisKA"/>
    <property type="match status" value="1"/>
</dbReference>
<dbReference type="SMART" id="SM00387">
    <property type="entry name" value="HATPase_c"/>
    <property type="match status" value="1"/>
</dbReference>
<evidence type="ECO:0000313" key="19">
    <source>
        <dbReference type="Proteomes" id="UP000307790"/>
    </source>
</evidence>
<keyword evidence="19" id="KW-1185">Reference proteome</keyword>
<dbReference type="FunFam" id="1.10.287.130:FF:000002">
    <property type="entry name" value="Two-component osmosensing histidine kinase"/>
    <property type="match status" value="1"/>
</dbReference>
<dbReference type="EC" id="2.7.13.3" evidence="3"/>
<evidence type="ECO:0000256" key="5">
    <source>
        <dbReference type="ARBA" id="ARBA00022679"/>
    </source>
</evidence>
<dbReference type="CDD" id="cd17546">
    <property type="entry name" value="REC_hyHK_CKI1_RcsC-like"/>
    <property type="match status" value="1"/>
</dbReference>
<dbReference type="Gene3D" id="3.30.565.10">
    <property type="entry name" value="Histidine kinase-like ATPase, C-terminal domain"/>
    <property type="match status" value="1"/>
</dbReference>
<evidence type="ECO:0000256" key="6">
    <source>
        <dbReference type="ARBA" id="ARBA00022741"/>
    </source>
</evidence>
<dbReference type="GO" id="GO:0016020">
    <property type="term" value="C:membrane"/>
    <property type="evidence" value="ECO:0007669"/>
    <property type="project" value="UniProtKB-SubCell"/>
</dbReference>
<dbReference type="PROSITE" id="PS50885">
    <property type="entry name" value="HAMP"/>
    <property type="match status" value="1"/>
</dbReference>
<keyword evidence="7" id="KW-0418">Kinase</keyword>
<dbReference type="InterPro" id="IPR003660">
    <property type="entry name" value="HAMP_dom"/>
</dbReference>
<dbReference type="SMART" id="SM00304">
    <property type="entry name" value="HAMP"/>
    <property type="match status" value="1"/>
</dbReference>
<dbReference type="Gene3D" id="6.10.340.10">
    <property type="match status" value="1"/>
</dbReference>
<dbReference type="InterPro" id="IPR003594">
    <property type="entry name" value="HATPase_dom"/>
</dbReference>
<dbReference type="InterPro" id="IPR005467">
    <property type="entry name" value="His_kinase_dom"/>
</dbReference>
<evidence type="ECO:0000256" key="7">
    <source>
        <dbReference type="ARBA" id="ARBA00022777"/>
    </source>
</evidence>
<dbReference type="CDD" id="cd00082">
    <property type="entry name" value="HisKA"/>
    <property type="match status" value="1"/>
</dbReference>
<comment type="caution">
    <text evidence="18">The sequence shown here is derived from an EMBL/GenBank/DDBJ whole genome shotgun (WGS) entry which is preliminary data.</text>
</comment>
<comment type="subunit">
    <text evidence="10">At low DSF concentrations, interacts with RpfF.</text>
</comment>
<dbReference type="Gene3D" id="3.40.50.2300">
    <property type="match status" value="1"/>
</dbReference>
<dbReference type="Pfam" id="PF00072">
    <property type="entry name" value="Response_reg"/>
    <property type="match status" value="1"/>
</dbReference>
<feature type="domain" description="Response regulatory" evidence="16">
    <location>
        <begin position="681"/>
        <end position="797"/>
    </location>
</feature>
<evidence type="ECO:0000256" key="14">
    <source>
        <dbReference type="SAM" id="Phobius"/>
    </source>
</evidence>
<feature type="coiled-coil region" evidence="13">
    <location>
        <begin position="269"/>
        <end position="307"/>
    </location>
</feature>
<dbReference type="CDD" id="cd16922">
    <property type="entry name" value="HATPase_EvgS-ArcB-TorS-like"/>
    <property type="match status" value="1"/>
</dbReference>
<dbReference type="InterPro" id="IPR001789">
    <property type="entry name" value="Sig_transdc_resp-reg_receiver"/>
</dbReference>
<dbReference type="SUPFAM" id="SSF158472">
    <property type="entry name" value="HAMP domain-like"/>
    <property type="match status" value="1"/>
</dbReference>
<dbReference type="SUPFAM" id="SSF47384">
    <property type="entry name" value="Homodimeric domain of signal transducing histidine kinase"/>
    <property type="match status" value="1"/>
</dbReference>
<organism evidence="18 19">
    <name type="scientific">Thalassotalea litorea</name>
    <dbReference type="NCBI Taxonomy" id="2020715"/>
    <lineage>
        <taxon>Bacteria</taxon>
        <taxon>Pseudomonadati</taxon>
        <taxon>Pseudomonadota</taxon>
        <taxon>Gammaproteobacteria</taxon>
        <taxon>Alteromonadales</taxon>
        <taxon>Colwelliaceae</taxon>
        <taxon>Thalassotalea</taxon>
    </lineage>
</organism>
<keyword evidence="9" id="KW-0902">Two-component regulatory system</keyword>
<dbReference type="PANTHER" id="PTHR45339:SF1">
    <property type="entry name" value="HYBRID SIGNAL TRANSDUCTION HISTIDINE KINASE J"/>
    <property type="match status" value="1"/>
</dbReference>
<evidence type="ECO:0000259" key="16">
    <source>
        <dbReference type="PROSITE" id="PS50110"/>
    </source>
</evidence>
<evidence type="ECO:0000256" key="2">
    <source>
        <dbReference type="ARBA" id="ARBA00004370"/>
    </source>
</evidence>
<evidence type="ECO:0000256" key="12">
    <source>
        <dbReference type="PROSITE-ProRule" id="PRU00169"/>
    </source>
</evidence>
<dbReference type="InterPro" id="IPR036890">
    <property type="entry name" value="HATPase_C_sf"/>
</dbReference>
<comment type="catalytic activity">
    <reaction evidence="1">
        <text>ATP + protein L-histidine = ADP + protein N-phospho-L-histidine.</text>
        <dbReference type="EC" id="2.7.13.3"/>
    </reaction>
</comment>
<evidence type="ECO:0000259" key="15">
    <source>
        <dbReference type="PROSITE" id="PS50109"/>
    </source>
</evidence>
<comment type="subcellular location">
    <subcellularLocation>
        <location evidence="2">Membrane</location>
    </subcellularLocation>
</comment>
<dbReference type="EMBL" id="VCBC01000012">
    <property type="protein sequence ID" value="TLU64121.1"/>
    <property type="molecule type" value="Genomic_DNA"/>
</dbReference>
<dbReference type="AlphaFoldDB" id="A0A5R9ILJ6"/>
<keyword evidence="4 12" id="KW-0597">Phosphoprotein</keyword>
<name>A0A5R9ILJ6_9GAMM</name>
<keyword evidence="14" id="KW-0812">Transmembrane</keyword>
<dbReference type="InterPro" id="IPR036097">
    <property type="entry name" value="HisK_dim/P_sf"/>
</dbReference>
<proteinExistence type="predicted"/>
<keyword evidence="8" id="KW-0067">ATP-binding</keyword>
<dbReference type="InterPro" id="IPR004358">
    <property type="entry name" value="Sig_transdc_His_kin-like_C"/>
</dbReference>
<dbReference type="PRINTS" id="PR00344">
    <property type="entry name" value="BCTRLSENSOR"/>
</dbReference>
<evidence type="ECO:0000256" key="9">
    <source>
        <dbReference type="ARBA" id="ARBA00023012"/>
    </source>
</evidence>
<dbReference type="PROSITE" id="PS50110">
    <property type="entry name" value="RESPONSE_REGULATORY"/>
    <property type="match status" value="1"/>
</dbReference>
<dbReference type="InterPro" id="IPR011006">
    <property type="entry name" value="CheY-like_superfamily"/>
</dbReference>
<keyword evidence="14" id="KW-0472">Membrane</keyword>
<feature type="domain" description="HAMP" evidence="17">
    <location>
        <begin position="235"/>
        <end position="288"/>
    </location>
</feature>
<dbReference type="RefSeq" id="WP_138320404.1">
    <property type="nucleotide sequence ID" value="NZ_VCBC01000012.1"/>
</dbReference>
<evidence type="ECO:0000256" key="13">
    <source>
        <dbReference type="SAM" id="Coils"/>
    </source>
</evidence>
<dbReference type="GO" id="GO:0000155">
    <property type="term" value="F:phosphorelay sensor kinase activity"/>
    <property type="evidence" value="ECO:0007669"/>
    <property type="project" value="InterPro"/>
</dbReference>
<keyword evidence="6" id="KW-0547">Nucleotide-binding</keyword>
<dbReference type="InterPro" id="IPR003661">
    <property type="entry name" value="HisK_dim/P_dom"/>
</dbReference>
<feature type="modified residue" description="4-aspartylphosphate" evidence="12">
    <location>
        <position position="730"/>
    </location>
</feature>
<sequence>MTLNRLLVRLLLLLVILIVANIIAFHFYNKAIAELIAVHDDRLAVVELSGLMRDTSNKHTRTSRTYVVTGDKAYKEYFYETIDIWHGRSARPKNFFSIYWDKYHTQRLREIHHSTPIRDLIQHLLSPKEILTELNSAAKLSNNLVNWEEKAIKIYENDLINGQSRALRILYGTDYRKTKSDVMDHIDRFEERYDEWHIQEIQSLESEIKVFRIGKTAVQLILILALLIGSFLISRNVSRPVSRLVELAKNISEGHFSTRLQLKSSVADIKWLQRAMNEMQDNIAETVQQYEQQALVANAAKQQAEAANKSRGEFLANMSHEIRTPMNGIIGLSQLLQQQELSSEDRDYVDKILSSSSQLLDILNDILDFSKIDSDKLQIEALDFEIMAIFERLSNVLGIQAQEKGLGFYFDIPPGFNQDYHGDPVRIGQVLLNLCSNAIKFTSHGRVEVILEPLPDSQEIAFHVKDTGIGLTPEQVDSIFDPFSQADNSISRKFGGTGLGLAISQNLAKMMGGRIEVTSKLDAGSTFSLLLPDRCIDRPAISVPDEISVYLFSSISHHIETIKRNCQFYGIHYRHSPIETLGEVSDDHGNSLWIIVDACGHNDQSLPDLVANNQKWLEKNSTNLILITNINQPGVRELFAFKEELVHIQAPLLIRDIGDIFLKSDVSEHPRQGTDCFPGTRVLLAEDFKLNQIVAKGLMEKLCLEVDIAENGKQVLQLIQRHDYHLIFMDVHMPVMDGHEATREIRRHPQFDSIPIIALTADAQSHHIQQCLESGMNDFLAKPFLLSDIEKMLHKYVR</sequence>
<keyword evidence="5" id="KW-0808">Transferase</keyword>
<dbReference type="Pfam" id="PF00512">
    <property type="entry name" value="HisKA"/>
    <property type="match status" value="1"/>
</dbReference>
<evidence type="ECO:0000256" key="1">
    <source>
        <dbReference type="ARBA" id="ARBA00000085"/>
    </source>
</evidence>
<dbReference type="SUPFAM" id="SSF55874">
    <property type="entry name" value="ATPase domain of HSP90 chaperone/DNA topoisomerase II/histidine kinase"/>
    <property type="match status" value="1"/>
</dbReference>
<gene>
    <name evidence="18" type="ORF">FE810_12495</name>
</gene>
<dbReference type="GO" id="GO:0005524">
    <property type="term" value="F:ATP binding"/>
    <property type="evidence" value="ECO:0007669"/>
    <property type="project" value="UniProtKB-KW"/>
</dbReference>
<dbReference type="SMART" id="SM00448">
    <property type="entry name" value="REC"/>
    <property type="match status" value="1"/>
</dbReference>
<reference evidence="18 19" key="1">
    <citation type="submission" date="2019-05" db="EMBL/GenBank/DDBJ databases">
        <title>Genome sequences of Thalassotalea litorea 1K03283.</title>
        <authorList>
            <person name="Zhang D."/>
        </authorList>
    </citation>
    <scope>NUCLEOTIDE SEQUENCE [LARGE SCALE GENOMIC DNA]</scope>
    <source>
        <strain evidence="18 19">MCCC 1K03283</strain>
    </source>
</reference>
<dbReference type="FunFam" id="3.30.565.10:FF:000010">
    <property type="entry name" value="Sensor histidine kinase RcsC"/>
    <property type="match status" value="1"/>
</dbReference>
<feature type="transmembrane region" description="Helical" evidence="14">
    <location>
        <begin position="6"/>
        <end position="28"/>
    </location>
</feature>
<keyword evidence="14" id="KW-1133">Transmembrane helix</keyword>
<dbReference type="Gene3D" id="1.10.287.130">
    <property type="match status" value="1"/>
</dbReference>
<evidence type="ECO:0000256" key="4">
    <source>
        <dbReference type="ARBA" id="ARBA00022553"/>
    </source>
</evidence>
<dbReference type="SUPFAM" id="SSF52172">
    <property type="entry name" value="CheY-like"/>
    <property type="match status" value="1"/>
</dbReference>